<sequence>MEWGLKDSVWDFSELIGSSNLGVHKNGGGFSVDLKLGGLGDLGFGSLDKLNETRGSTSSSSPSGSSKRTRAAISGAQIMSCLVDGCNADLSKFRDYYRRHRVCERHSKTPLVTIGGKEQRFCQQCSRFQAIGEFDEKKRSCRKRLDGHNRRRRKPQPEAFHVSSGSFWSNHQGARLLCFSGPEAYPTSTADSILTWPRSTTKHRHDLHSTDQQSIIPNSITCLYDGGDKRFSFSNANYPERRKQTVPEVSPSHRLVNTSACPEIGRNHHQKTLSDRLTQCVNSKRARSLLSSHRTQALDVIHYPDQSTGISLDNVALVQYSQSRAEEPPLLFPQESNGADLRNQVFQVAPDDLLEKRASQVLPFSWK</sequence>
<protein>
    <submittedName>
        <fullName evidence="1">Uncharacterized protein</fullName>
    </submittedName>
</protein>
<keyword evidence="2" id="KW-1185">Reference proteome</keyword>
<evidence type="ECO:0000313" key="2">
    <source>
        <dbReference type="Proteomes" id="UP000828048"/>
    </source>
</evidence>
<proteinExistence type="predicted"/>
<evidence type="ECO:0000313" key="1">
    <source>
        <dbReference type="EMBL" id="KAH7850575.1"/>
    </source>
</evidence>
<name>A0ACB7YAG9_9ERIC</name>
<reference evidence="1 2" key="1">
    <citation type="journal article" date="2021" name="Hortic Res">
        <title>High-quality reference genome and annotation aids understanding of berry development for evergreen blueberry (Vaccinium darrowii).</title>
        <authorList>
            <person name="Yu J."/>
            <person name="Hulse-Kemp A.M."/>
            <person name="Babiker E."/>
            <person name="Staton M."/>
        </authorList>
    </citation>
    <scope>NUCLEOTIDE SEQUENCE [LARGE SCALE GENOMIC DNA]</scope>
    <source>
        <strain evidence="2">cv. NJ 8807/NJ 8810</strain>
        <tissue evidence="1">Young leaf</tissue>
    </source>
</reference>
<dbReference type="EMBL" id="CM037158">
    <property type="protein sequence ID" value="KAH7850575.1"/>
    <property type="molecule type" value="Genomic_DNA"/>
</dbReference>
<organism evidence="1 2">
    <name type="scientific">Vaccinium darrowii</name>
    <dbReference type="NCBI Taxonomy" id="229202"/>
    <lineage>
        <taxon>Eukaryota</taxon>
        <taxon>Viridiplantae</taxon>
        <taxon>Streptophyta</taxon>
        <taxon>Embryophyta</taxon>
        <taxon>Tracheophyta</taxon>
        <taxon>Spermatophyta</taxon>
        <taxon>Magnoliopsida</taxon>
        <taxon>eudicotyledons</taxon>
        <taxon>Gunneridae</taxon>
        <taxon>Pentapetalae</taxon>
        <taxon>asterids</taxon>
        <taxon>Ericales</taxon>
        <taxon>Ericaceae</taxon>
        <taxon>Vaccinioideae</taxon>
        <taxon>Vaccinieae</taxon>
        <taxon>Vaccinium</taxon>
    </lineage>
</organism>
<comment type="caution">
    <text evidence="1">The sequence shown here is derived from an EMBL/GenBank/DDBJ whole genome shotgun (WGS) entry which is preliminary data.</text>
</comment>
<accession>A0ACB7YAG9</accession>
<dbReference type="Proteomes" id="UP000828048">
    <property type="component" value="Chromosome 8"/>
</dbReference>
<gene>
    <name evidence="1" type="ORF">Vadar_000071</name>
</gene>